<reference evidence="1 2" key="1">
    <citation type="submission" date="2016-06" db="EMBL/GenBank/DDBJ databases">
        <title>Draft genome sequence of Flavobacterium succinicans strain DD5b.</title>
        <authorList>
            <person name="Poehlein A."/>
            <person name="Daniel R."/>
            <person name="Simeonova D.D."/>
        </authorList>
    </citation>
    <scope>NUCLEOTIDE SEQUENCE [LARGE SCALE GENOMIC DNA]</scope>
    <source>
        <strain evidence="1 2">DD5b</strain>
    </source>
</reference>
<dbReference type="AlphaFoldDB" id="A0A199XV88"/>
<protein>
    <submittedName>
        <fullName evidence="1">Uncharacterized protein</fullName>
    </submittedName>
</protein>
<proteinExistence type="predicted"/>
<comment type="caution">
    <text evidence="1">The sequence shown here is derived from an EMBL/GenBank/DDBJ whole genome shotgun (WGS) entry which is preliminary data.</text>
</comment>
<dbReference type="Proteomes" id="UP000093807">
    <property type="component" value="Unassembled WGS sequence"/>
</dbReference>
<dbReference type="PATRIC" id="fig|29536.5.peg.253"/>
<organism evidence="1 2">
    <name type="scientific">Flavobacterium succinicans</name>
    <dbReference type="NCBI Taxonomy" id="29536"/>
    <lineage>
        <taxon>Bacteria</taxon>
        <taxon>Pseudomonadati</taxon>
        <taxon>Bacteroidota</taxon>
        <taxon>Flavobacteriia</taxon>
        <taxon>Flavobacteriales</taxon>
        <taxon>Flavobacteriaceae</taxon>
        <taxon>Flavobacterium</taxon>
    </lineage>
</organism>
<evidence type="ECO:0000313" key="1">
    <source>
        <dbReference type="EMBL" id="OAZ05352.1"/>
    </source>
</evidence>
<evidence type="ECO:0000313" key="2">
    <source>
        <dbReference type="Proteomes" id="UP000093807"/>
    </source>
</evidence>
<sequence length="51" mass="5775">MKIIGIKKTPAFSSGVFLVVLTGQFLNSFVDDLKILEGQNGYFQIFRFSMK</sequence>
<dbReference type="EMBL" id="JMTM01000009">
    <property type="protein sequence ID" value="OAZ05352.1"/>
    <property type="molecule type" value="Genomic_DNA"/>
</dbReference>
<gene>
    <name evidence="1" type="ORF">FLB_02410</name>
</gene>
<keyword evidence="2" id="KW-1185">Reference proteome</keyword>
<accession>A0A199XV88</accession>
<name>A0A199XV88_9FLAO</name>